<reference evidence="2" key="1">
    <citation type="journal article" date="2021" name="Proc. Natl. Acad. Sci. U.S.A.">
        <title>A Catalog of Tens of Thousands of Viruses from Human Metagenomes Reveals Hidden Associations with Chronic Diseases.</title>
        <authorList>
            <person name="Tisza M.J."/>
            <person name="Buck C.B."/>
        </authorList>
    </citation>
    <scope>NUCLEOTIDE SEQUENCE</scope>
    <source>
        <strain evidence="2">Ctobd83</strain>
    </source>
</reference>
<organism evidence="2">
    <name type="scientific">Siphoviridae sp. ctobd83</name>
    <dbReference type="NCBI Taxonomy" id="2825670"/>
    <lineage>
        <taxon>Viruses</taxon>
        <taxon>Duplodnaviria</taxon>
        <taxon>Heunggongvirae</taxon>
        <taxon>Uroviricota</taxon>
        <taxon>Caudoviricetes</taxon>
    </lineage>
</organism>
<accession>A0A8S5NZE7</accession>
<name>A0A8S5NZE7_9CAUD</name>
<feature type="transmembrane region" description="Helical" evidence="1">
    <location>
        <begin position="37"/>
        <end position="54"/>
    </location>
</feature>
<keyword evidence="1" id="KW-0812">Transmembrane</keyword>
<evidence type="ECO:0000256" key="1">
    <source>
        <dbReference type="SAM" id="Phobius"/>
    </source>
</evidence>
<keyword evidence="1" id="KW-1133">Transmembrane helix</keyword>
<sequence>MENLKKRLANLLTVKSLVTLVLTAIFAVLALRESISGSDFLTIFTVVIGFYFGTQRVNEDKS</sequence>
<proteinExistence type="predicted"/>
<feature type="transmembrane region" description="Helical" evidence="1">
    <location>
        <begin position="12"/>
        <end position="31"/>
    </location>
</feature>
<protein>
    <submittedName>
        <fullName evidence="2">Uncharacterized protein</fullName>
    </submittedName>
</protein>
<keyword evidence="1" id="KW-0472">Membrane</keyword>
<dbReference type="EMBL" id="BK015288">
    <property type="protein sequence ID" value="DAD99586.1"/>
    <property type="molecule type" value="Genomic_DNA"/>
</dbReference>
<evidence type="ECO:0000313" key="2">
    <source>
        <dbReference type="EMBL" id="DAD99586.1"/>
    </source>
</evidence>